<evidence type="ECO:0000256" key="1">
    <source>
        <dbReference type="ARBA" id="ARBA00004370"/>
    </source>
</evidence>
<organism evidence="8 9">
    <name type="scientific">Cellulophaga algicola (strain DSM 14237 / IC166 / ACAM 630)</name>
    <dbReference type="NCBI Taxonomy" id="688270"/>
    <lineage>
        <taxon>Bacteria</taxon>
        <taxon>Pseudomonadati</taxon>
        <taxon>Bacteroidota</taxon>
        <taxon>Flavobacteriia</taxon>
        <taxon>Flavobacteriales</taxon>
        <taxon>Flavobacteriaceae</taxon>
        <taxon>Cellulophaga</taxon>
    </lineage>
</organism>
<evidence type="ECO:0000313" key="8">
    <source>
        <dbReference type="EMBL" id="ADV50803.1"/>
    </source>
</evidence>
<evidence type="ECO:0000313" key="9">
    <source>
        <dbReference type="Proteomes" id="UP000008634"/>
    </source>
</evidence>
<dbReference type="PANTHER" id="PTHR12815">
    <property type="entry name" value="SORTING AND ASSEMBLY MACHINERY SAMM50 PROTEIN FAMILY MEMBER"/>
    <property type="match status" value="1"/>
</dbReference>
<gene>
    <name evidence="8" type="ordered locus">Celal_3539</name>
</gene>
<dbReference type="InterPro" id="IPR000184">
    <property type="entry name" value="Bac_surfAg_D15"/>
</dbReference>
<evidence type="ECO:0000256" key="2">
    <source>
        <dbReference type="ARBA" id="ARBA00022692"/>
    </source>
</evidence>
<dbReference type="EMBL" id="CP002453">
    <property type="protein sequence ID" value="ADV50803.1"/>
    <property type="molecule type" value="Genomic_DNA"/>
</dbReference>
<dbReference type="RefSeq" id="WP_013552254.1">
    <property type="nucleotide sequence ID" value="NC_014934.1"/>
</dbReference>
<keyword evidence="4 6" id="KW-0472">Membrane</keyword>
<evidence type="ECO:0000256" key="6">
    <source>
        <dbReference type="SAM" id="Phobius"/>
    </source>
</evidence>
<dbReference type="Pfam" id="PF01103">
    <property type="entry name" value="Omp85"/>
    <property type="match status" value="1"/>
</dbReference>
<evidence type="ECO:0000256" key="4">
    <source>
        <dbReference type="ARBA" id="ARBA00023136"/>
    </source>
</evidence>
<dbReference type="Proteomes" id="UP000008634">
    <property type="component" value="Chromosome"/>
</dbReference>
<reference evidence="8 9" key="1">
    <citation type="journal article" date="2010" name="Stand. Genomic Sci.">
        <title>Complete genome sequence of Cellulophaga algicola type strain (IC166).</title>
        <authorList>
            <person name="Abt B."/>
            <person name="Lu M."/>
            <person name="Misra M."/>
            <person name="Han C."/>
            <person name="Nolan M."/>
            <person name="Lucas S."/>
            <person name="Hammon N."/>
            <person name="Deshpande S."/>
            <person name="Cheng J.F."/>
            <person name="Tapia R."/>
            <person name="Goodwin L."/>
            <person name="Pitluck S."/>
            <person name="Liolios K."/>
            <person name="Pagani I."/>
            <person name="Ivanova N."/>
            <person name="Mavromatis K."/>
            <person name="Ovchinikova G."/>
            <person name="Pati A."/>
            <person name="Chen A."/>
            <person name="Palaniappan K."/>
            <person name="Land M."/>
            <person name="Hauser L."/>
            <person name="Chang Y.J."/>
            <person name="Jeffries C.D."/>
            <person name="Detter J.C."/>
            <person name="Brambilla E."/>
            <person name="Rohde M."/>
            <person name="Tindall B.J."/>
            <person name="Goker M."/>
            <person name="Woyke T."/>
            <person name="Bristow J."/>
            <person name="Eisen J.A."/>
            <person name="Markowitz V."/>
            <person name="Hugenholtz P."/>
            <person name="Kyrpides N.C."/>
            <person name="Klenk H.P."/>
            <person name="Lapidus A."/>
        </authorList>
    </citation>
    <scope>NUCLEOTIDE SEQUENCE [LARGE SCALE GENOMIC DNA]</scope>
    <source>
        <strain evidence="9">DSM 14237 / IC166 / ACAM 630</strain>
    </source>
</reference>
<dbReference type="OrthoDB" id="9814535at2"/>
<dbReference type="STRING" id="688270.Celal_3539"/>
<keyword evidence="2 6" id="KW-0812">Transmembrane</keyword>
<dbReference type="GO" id="GO:0019867">
    <property type="term" value="C:outer membrane"/>
    <property type="evidence" value="ECO:0007669"/>
    <property type="project" value="InterPro"/>
</dbReference>
<dbReference type="AlphaFoldDB" id="E6X8E7"/>
<protein>
    <submittedName>
        <fullName evidence="8">Surface antigen (D15)</fullName>
    </submittedName>
</protein>
<evidence type="ECO:0000256" key="5">
    <source>
        <dbReference type="ARBA" id="ARBA00023237"/>
    </source>
</evidence>
<name>E6X8E7_CELAD</name>
<feature type="transmembrane region" description="Helical" evidence="6">
    <location>
        <begin position="7"/>
        <end position="28"/>
    </location>
</feature>
<dbReference type="eggNOG" id="COG0729">
    <property type="taxonomic scope" value="Bacteria"/>
</dbReference>
<sequence length="769" mass="87840">MKNHFKYSYIIGLAIVLICYSCGVSKYLPEGEVLYTGSEINLQAQEDTLNTKKIKEELLTLLPTSPNSKFLGMRLGLYYHFKAQKDKPGFINKWLNKKIGEEPVYLSDVNTQRVEELMRNRLDNRGFFYNKVSSEIKTTPKYGSVTYSANLPQPYRLENFNIQKDSLPIYKEIEKILTDTPIKAGTRFDLAVLKYERERIDHQLKQRGYYNFNSDFLIFEADTNHYKTPKFDLLLRLKKNTPQKSIIPYTIDSITVYPKYSIEDTSTIKETTVVNGIKFIQENEFFKTKRLKPYILFEKGQKYNANTAKLTSNRLSSIGSYKYVNIQFKEKDTTANTDDAGSLDMDIYLSPLTKRSARIELQALTKSNGFTGPGLAISHSNRNVFKGGETLSITGNFSYEMQLTGSDNNSSIGGGLTADLIIPRLVPFSPSLFKDNVPKTKISLGVEFLSRTDLYTLTSFTSSFGYLWNENKYVYHELTPISINYVNLANTTEEFEEILDENPYLENSFEQQFIAGLNYKFTYNELANEEKTNPIFLETNFDIAGNTLNLLSGGKETAFGLDYAQYAKMDVDVRYYHRWENENTFIARAYAGIGVPYGNSTTLPYAKQFFSGGAYSVRAFQIRSLGPGTFYSEDDDTTSYYDQSGNLKFEANLEYRFPIFSYVKGAIFADAGNVWLTYDVETSDDDSEDDIAFIEELNSKGKFSNNWIKELGVGVGFGLRVDIQSFVIRLDLASPIRVPYYEEGERSRIPFFDGGDNNLMFNFAIGYPF</sequence>
<comment type="subcellular location">
    <subcellularLocation>
        <location evidence="1">Membrane</location>
    </subcellularLocation>
</comment>
<dbReference type="Gene3D" id="2.40.160.50">
    <property type="entry name" value="membrane protein fhac: a member of the omp85/tpsb transporter family"/>
    <property type="match status" value="1"/>
</dbReference>
<keyword evidence="3" id="KW-0732">Signal</keyword>
<keyword evidence="6" id="KW-1133">Transmembrane helix</keyword>
<dbReference type="KEGG" id="cao:Celal_3539"/>
<feature type="domain" description="Bacterial surface antigen (D15)" evidence="7">
    <location>
        <begin position="458"/>
        <end position="767"/>
    </location>
</feature>
<dbReference type="HOGENOM" id="CLU_010929_0_0_10"/>
<accession>E6X8E7</accession>
<proteinExistence type="predicted"/>
<dbReference type="InterPro" id="IPR039910">
    <property type="entry name" value="D15-like"/>
</dbReference>
<evidence type="ECO:0000256" key="3">
    <source>
        <dbReference type="ARBA" id="ARBA00022729"/>
    </source>
</evidence>
<evidence type="ECO:0000259" key="7">
    <source>
        <dbReference type="Pfam" id="PF01103"/>
    </source>
</evidence>
<keyword evidence="5" id="KW-0998">Cell outer membrane</keyword>
<keyword evidence="9" id="KW-1185">Reference proteome</keyword>
<dbReference type="PANTHER" id="PTHR12815:SF47">
    <property type="entry name" value="TRANSLOCATION AND ASSEMBLY MODULE SUBUNIT TAMA"/>
    <property type="match status" value="1"/>
</dbReference>